<dbReference type="AlphaFoldDB" id="A0A1I7ZK49"/>
<accession>A0A1I7ZK49</accession>
<evidence type="ECO:0000313" key="2">
    <source>
        <dbReference type="WBParaSite" id="L893_g27208.t1"/>
    </source>
</evidence>
<proteinExistence type="predicted"/>
<protein>
    <submittedName>
        <fullName evidence="2">Secreted protein</fullName>
    </submittedName>
</protein>
<name>A0A1I7ZK49_9BILA</name>
<dbReference type="Proteomes" id="UP000095287">
    <property type="component" value="Unplaced"/>
</dbReference>
<sequence>MISTLLERSCRRCVVRTGTSWRQLMCYLFFRFLQGQVNERRVNPIYLAQGDKCVALDDTVYYNGPCFLFV</sequence>
<organism evidence="1 2">
    <name type="scientific">Steinernema glaseri</name>
    <dbReference type="NCBI Taxonomy" id="37863"/>
    <lineage>
        <taxon>Eukaryota</taxon>
        <taxon>Metazoa</taxon>
        <taxon>Ecdysozoa</taxon>
        <taxon>Nematoda</taxon>
        <taxon>Chromadorea</taxon>
        <taxon>Rhabditida</taxon>
        <taxon>Tylenchina</taxon>
        <taxon>Panagrolaimomorpha</taxon>
        <taxon>Strongyloidoidea</taxon>
        <taxon>Steinernematidae</taxon>
        <taxon>Steinernema</taxon>
    </lineage>
</organism>
<dbReference type="WBParaSite" id="L893_g27208.t1">
    <property type="protein sequence ID" value="L893_g27208.t1"/>
    <property type="gene ID" value="L893_g27208"/>
</dbReference>
<evidence type="ECO:0000313" key="1">
    <source>
        <dbReference type="Proteomes" id="UP000095287"/>
    </source>
</evidence>
<reference evidence="2" key="1">
    <citation type="submission" date="2016-11" db="UniProtKB">
        <authorList>
            <consortium name="WormBaseParasite"/>
        </authorList>
    </citation>
    <scope>IDENTIFICATION</scope>
</reference>
<keyword evidence="1" id="KW-1185">Reference proteome</keyword>